<dbReference type="Proteomes" id="UP001162156">
    <property type="component" value="Unassembled WGS sequence"/>
</dbReference>
<evidence type="ECO:0000256" key="6">
    <source>
        <dbReference type="ARBA" id="ARBA00029734"/>
    </source>
</evidence>
<dbReference type="Gene3D" id="3.40.50.1360">
    <property type="match status" value="3"/>
</dbReference>
<comment type="pathway">
    <text evidence="2">Carbohydrate degradation; pentose phosphate pathway; D-ribose 5-phosphate from D-ribulose 5-phosphate (non-oxidative stage): step 1/1.</text>
</comment>
<dbReference type="InterPro" id="IPR037171">
    <property type="entry name" value="NagB/RpiA_transferase-like"/>
</dbReference>
<dbReference type="PANTHER" id="PTHR11934">
    <property type="entry name" value="RIBOSE-5-PHOSPHATE ISOMERASE"/>
    <property type="match status" value="1"/>
</dbReference>
<dbReference type="PANTHER" id="PTHR11934:SF0">
    <property type="entry name" value="RIBOSE-5-PHOSPHATE ISOMERASE"/>
    <property type="match status" value="1"/>
</dbReference>
<comment type="catalytic activity">
    <reaction evidence="1">
        <text>aldehydo-D-ribose 5-phosphate = D-ribulose 5-phosphate</text>
        <dbReference type="Rhea" id="RHEA:14657"/>
        <dbReference type="ChEBI" id="CHEBI:58121"/>
        <dbReference type="ChEBI" id="CHEBI:58273"/>
        <dbReference type="EC" id="5.3.1.6"/>
    </reaction>
</comment>
<dbReference type="GO" id="GO:0006014">
    <property type="term" value="P:D-ribose metabolic process"/>
    <property type="evidence" value="ECO:0007669"/>
    <property type="project" value="TreeGrafter"/>
</dbReference>
<organism evidence="7 8">
    <name type="scientific">Rhamnusium bicolor</name>
    <dbReference type="NCBI Taxonomy" id="1586634"/>
    <lineage>
        <taxon>Eukaryota</taxon>
        <taxon>Metazoa</taxon>
        <taxon>Ecdysozoa</taxon>
        <taxon>Arthropoda</taxon>
        <taxon>Hexapoda</taxon>
        <taxon>Insecta</taxon>
        <taxon>Pterygota</taxon>
        <taxon>Neoptera</taxon>
        <taxon>Endopterygota</taxon>
        <taxon>Coleoptera</taxon>
        <taxon>Polyphaga</taxon>
        <taxon>Cucujiformia</taxon>
        <taxon>Chrysomeloidea</taxon>
        <taxon>Cerambycidae</taxon>
        <taxon>Lepturinae</taxon>
        <taxon>Rhagiini</taxon>
        <taxon>Rhamnusium</taxon>
    </lineage>
</organism>
<dbReference type="AlphaFoldDB" id="A0AAV8ZH05"/>
<gene>
    <name evidence="7" type="ORF">NQ314_005381</name>
</gene>
<evidence type="ECO:0000256" key="1">
    <source>
        <dbReference type="ARBA" id="ARBA00001713"/>
    </source>
</evidence>
<dbReference type="SUPFAM" id="SSF100950">
    <property type="entry name" value="NagB/RpiA/CoA transferase-like"/>
    <property type="match status" value="2"/>
</dbReference>
<evidence type="ECO:0000256" key="3">
    <source>
        <dbReference type="ARBA" id="ARBA00008088"/>
    </source>
</evidence>
<dbReference type="FunFam" id="3.30.70.260:FF:000018">
    <property type="entry name" value="Ribose-5-phosphate isomerase A"/>
    <property type="match status" value="1"/>
</dbReference>
<dbReference type="Pfam" id="PF06026">
    <property type="entry name" value="Rib_5-P_isom_A"/>
    <property type="match status" value="3"/>
</dbReference>
<evidence type="ECO:0000313" key="8">
    <source>
        <dbReference type="Proteomes" id="UP001162156"/>
    </source>
</evidence>
<dbReference type="EMBL" id="JANEYF010001486">
    <property type="protein sequence ID" value="KAJ8963800.1"/>
    <property type="molecule type" value="Genomic_DNA"/>
</dbReference>
<dbReference type="GO" id="GO:0009052">
    <property type="term" value="P:pentose-phosphate shunt, non-oxidative branch"/>
    <property type="evidence" value="ECO:0007669"/>
    <property type="project" value="InterPro"/>
</dbReference>
<evidence type="ECO:0000256" key="2">
    <source>
        <dbReference type="ARBA" id="ARBA00004988"/>
    </source>
</evidence>
<dbReference type="EC" id="5.3.1.6" evidence="4"/>
<dbReference type="CDD" id="cd01398">
    <property type="entry name" value="RPI_A"/>
    <property type="match status" value="2"/>
</dbReference>
<reference evidence="7" key="1">
    <citation type="journal article" date="2023" name="Insect Mol. Biol.">
        <title>Genome sequencing provides insights into the evolution of gene families encoding plant cell wall-degrading enzymes in longhorned beetles.</title>
        <authorList>
            <person name="Shin N.R."/>
            <person name="Okamura Y."/>
            <person name="Kirsch R."/>
            <person name="Pauchet Y."/>
        </authorList>
    </citation>
    <scope>NUCLEOTIDE SEQUENCE</scope>
    <source>
        <strain evidence="7">RBIC_L_NR</strain>
    </source>
</reference>
<evidence type="ECO:0000256" key="5">
    <source>
        <dbReference type="ARBA" id="ARBA00023235"/>
    </source>
</evidence>
<evidence type="ECO:0000313" key="7">
    <source>
        <dbReference type="EMBL" id="KAJ8963800.1"/>
    </source>
</evidence>
<proteinExistence type="inferred from homology"/>
<evidence type="ECO:0000256" key="4">
    <source>
        <dbReference type="ARBA" id="ARBA00011959"/>
    </source>
</evidence>
<dbReference type="Gene3D" id="3.30.70.260">
    <property type="match status" value="1"/>
</dbReference>
<dbReference type="NCBIfam" id="TIGR00021">
    <property type="entry name" value="rpiA"/>
    <property type="match status" value="1"/>
</dbReference>
<comment type="caution">
    <text evidence="7">The sequence shown here is derived from an EMBL/GenBank/DDBJ whole genome shotgun (WGS) entry which is preliminary data.</text>
</comment>
<name>A0AAV8ZH05_9CUCU</name>
<dbReference type="FunFam" id="3.40.50.1360:FF:000001">
    <property type="entry name" value="Ribose-5-phosphate isomerase A"/>
    <property type="match status" value="1"/>
</dbReference>
<sequence length="371" mass="40299">MTSLQAAKKLAAHLAVDKHIITGNLVGIGSGSTVIFAVERLAERLVIKHKLPLTDLDVNPKLDVCIDGADEVDSNLNLIKGGGGCLLQEKIVASCSQQLIIIADYTKNSKKLGDQYKKGIPIEVVPMAYVPIQNKIEKEYGGKVELRMAVSKAGPVVTDNGNFILDWKEFKQDVNWNQINTQLLLIPGVVETGLFIEMAAKAYFGLSDGNLVGIGSGSTVIFAVERLAERVQKENLIVQCVPTSFQARQLVIKHKLPLTDLDVNPKLDVCIDGADEVDSNLNLIKGGGGCLLQEKIVASFELRMAVSKAGPVVTDNGNFILDWKEFKQDVNWNQINTQLLLIPGVVETGLFIEMAAKAYFGLSDGSVKTQE</sequence>
<comment type="similarity">
    <text evidence="3">Belongs to the ribose 5-phosphate isomerase family.</text>
</comment>
<dbReference type="SUPFAM" id="SSF75445">
    <property type="entry name" value="D-ribose-5-phosphate isomerase (RpiA), lid domain"/>
    <property type="match status" value="2"/>
</dbReference>
<protein>
    <recommendedName>
        <fullName evidence="4">ribose-5-phosphate isomerase</fullName>
        <ecNumber evidence="4">5.3.1.6</ecNumber>
    </recommendedName>
    <alternativeName>
        <fullName evidence="6">Phosphoriboisomerase</fullName>
    </alternativeName>
</protein>
<keyword evidence="5" id="KW-0413">Isomerase</keyword>
<dbReference type="GO" id="GO:0004751">
    <property type="term" value="F:ribose-5-phosphate isomerase activity"/>
    <property type="evidence" value="ECO:0007669"/>
    <property type="project" value="UniProtKB-EC"/>
</dbReference>
<keyword evidence="8" id="KW-1185">Reference proteome</keyword>
<dbReference type="InterPro" id="IPR004788">
    <property type="entry name" value="Ribose5P_isomerase_type_A"/>
</dbReference>
<dbReference type="GO" id="GO:0005737">
    <property type="term" value="C:cytoplasm"/>
    <property type="evidence" value="ECO:0007669"/>
    <property type="project" value="TreeGrafter"/>
</dbReference>
<accession>A0AAV8ZH05</accession>